<comment type="caution">
    <text evidence="5">The sequence shown here is derived from an EMBL/GenBank/DDBJ whole genome shotgun (WGS) entry which is preliminary data.</text>
</comment>
<dbReference type="Gene3D" id="1.10.560.10">
    <property type="entry name" value="GroEL-like equatorial domain"/>
    <property type="match status" value="1"/>
</dbReference>
<evidence type="ECO:0000256" key="3">
    <source>
        <dbReference type="ARBA" id="ARBA00022840"/>
    </source>
</evidence>
<accession>A0A8S3R7S1</accession>
<evidence type="ECO:0000256" key="1">
    <source>
        <dbReference type="ARBA" id="ARBA00008020"/>
    </source>
</evidence>
<evidence type="ECO:0000256" key="2">
    <source>
        <dbReference type="ARBA" id="ARBA00022741"/>
    </source>
</evidence>
<reference evidence="5" key="1">
    <citation type="submission" date="2021-03" db="EMBL/GenBank/DDBJ databases">
        <authorList>
            <person name="Bekaert M."/>
        </authorList>
    </citation>
    <scope>NUCLEOTIDE SEQUENCE</scope>
</reference>
<dbReference type="PANTHER" id="PTHR11353">
    <property type="entry name" value="CHAPERONIN"/>
    <property type="match status" value="1"/>
</dbReference>
<dbReference type="InterPro" id="IPR017998">
    <property type="entry name" value="Chaperone_TCP-1"/>
</dbReference>
<keyword evidence="2" id="KW-0547">Nucleotide-binding</keyword>
<dbReference type="Gene3D" id="3.30.260.10">
    <property type="entry name" value="TCP-1-like chaperonin intermediate domain"/>
    <property type="match status" value="1"/>
</dbReference>
<sequence>MTPDCLGFAGLVYEQVLGESKYTFIEDCKHPQSVSLLIKGPNKHTLTQIKDAIRDGLRAVKNGIEDACVLPGAGAFEIAAYQELMQYKNEVKGRARLGVQAFADALLIIIKVLAQNSGLDPQESIVKLQEEYTGPQQAVGLDIKTGEALIPSDAGILDNYRVKRQLLHSCTVIATNLLLVDEIMRAGMSSLKG</sequence>
<keyword evidence="4" id="KW-0143">Chaperone</keyword>
<dbReference type="FunFam" id="1.10.560.10:FF:000038">
    <property type="entry name" value="Chaperonin containing TCP1 subunit 6B"/>
    <property type="match status" value="1"/>
</dbReference>
<dbReference type="EMBL" id="CAJPWZ010000901">
    <property type="protein sequence ID" value="CAG2202833.1"/>
    <property type="molecule type" value="Genomic_DNA"/>
</dbReference>
<dbReference type="InterPro" id="IPR027413">
    <property type="entry name" value="GROEL-like_equatorial_sf"/>
</dbReference>
<evidence type="ECO:0000256" key="4">
    <source>
        <dbReference type="ARBA" id="ARBA00023186"/>
    </source>
</evidence>
<dbReference type="SUPFAM" id="SSF48592">
    <property type="entry name" value="GroEL equatorial domain-like"/>
    <property type="match status" value="1"/>
</dbReference>
<comment type="similarity">
    <text evidence="1">Belongs to the TCP-1 chaperonin family.</text>
</comment>
<gene>
    <name evidence="5" type="ORF">MEDL_17466</name>
</gene>
<proteinExistence type="inferred from homology"/>
<dbReference type="OrthoDB" id="10052040at2759"/>
<dbReference type="GO" id="GO:0005524">
    <property type="term" value="F:ATP binding"/>
    <property type="evidence" value="ECO:0007669"/>
    <property type="project" value="UniProtKB-KW"/>
</dbReference>
<protein>
    <submittedName>
        <fullName evidence="5">CCT6</fullName>
    </submittedName>
</protein>
<dbReference type="Gene3D" id="3.50.7.10">
    <property type="entry name" value="GroEL"/>
    <property type="match status" value="1"/>
</dbReference>
<evidence type="ECO:0000313" key="6">
    <source>
        <dbReference type="Proteomes" id="UP000683360"/>
    </source>
</evidence>
<organism evidence="5 6">
    <name type="scientific">Mytilus edulis</name>
    <name type="common">Blue mussel</name>
    <dbReference type="NCBI Taxonomy" id="6550"/>
    <lineage>
        <taxon>Eukaryota</taxon>
        <taxon>Metazoa</taxon>
        <taxon>Spiralia</taxon>
        <taxon>Lophotrochozoa</taxon>
        <taxon>Mollusca</taxon>
        <taxon>Bivalvia</taxon>
        <taxon>Autobranchia</taxon>
        <taxon>Pteriomorphia</taxon>
        <taxon>Mytilida</taxon>
        <taxon>Mytiloidea</taxon>
        <taxon>Mytilidae</taxon>
        <taxon>Mytilinae</taxon>
        <taxon>Mytilus</taxon>
    </lineage>
</organism>
<dbReference type="InterPro" id="IPR027409">
    <property type="entry name" value="GroEL-like_apical_dom_sf"/>
</dbReference>
<evidence type="ECO:0000313" key="5">
    <source>
        <dbReference type="EMBL" id="CAG2202833.1"/>
    </source>
</evidence>
<dbReference type="InterPro" id="IPR027410">
    <property type="entry name" value="TCP-1-like_intermed_sf"/>
</dbReference>
<dbReference type="GO" id="GO:0140662">
    <property type="term" value="F:ATP-dependent protein folding chaperone"/>
    <property type="evidence" value="ECO:0007669"/>
    <property type="project" value="InterPro"/>
</dbReference>
<dbReference type="FunFam" id="3.30.260.10:FF:000017">
    <property type="entry name" value="T-complex protein 1 subunit zeta"/>
    <property type="match status" value="1"/>
</dbReference>
<dbReference type="AlphaFoldDB" id="A0A8S3R7S1"/>
<dbReference type="Pfam" id="PF00118">
    <property type="entry name" value="Cpn60_TCP1"/>
    <property type="match status" value="1"/>
</dbReference>
<keyword evidence="3" id="KW-0067">ATP-binding</keyword>
<dbReference type="SUPFAM" id="SSF52029">
    <property type="entry name" value="GroEL apical domain-like"/>
    <property type="match status" value="1"/>
</dbReference>
<name>A0A8S3R7S1_MYTED</name>
<dbReference type="InterPro" id="IPR002423">
    <property type="entry name" value="Cpn60/GroEL/TCP-1"/>
</dbReference>
<dbReference type="Proteomes" id="UP000683360">
    <property type="component" value="Unassembled WGS sequence"/>
</dbReference>
<keyword evidence="6" id="KW-1185">Reference proteome</keyword>